<name>A0A6P3B6C4_BURL3</name>
<dbReference type="PANTHER" id="PTHR32305">
    <property type="match status" value="1"/>
</dbReference>
<dbReference type="InterPro" id="IPR022385">
    <property type="entry name" value="Rhs_assc_core"/>
</dbReference>
<proteinExistence type="predicted"/>
<dbReference type="EMBL" id="CABVQI010000040">
    <property type="protein sequence ID" value="VWD51305.1"/>
    <property type="molecule type" value="Genomic_DNA"/>
</dbReference>
<dbReference type="AlphaFoldDB" id="A0A6P3B6C4"/>
<evidence type="ECO:0000313" key="2">
    <source>
        <dbReference type="Proteomes" id="UP000494274"/>
    </source>
</evidence>
<gene>
    <name evidence="1" type="ORF">BLA18112_07515</name>
</gene>
<dbReference type="RefSeq" id="WP_254608689.1">
    <property type="nucleotide sequence ID" value="NZ_CABVQI010000040.1"/>
</dbReference>
<dbReference type="Gene3D" id="2.180.10.10">
    <property type="entry name" value="RHS repeat-associated core"/>
    <property type="match status" value="1"/>
</dbReference>
<reference evidence="1 2" key="1">
    <citation type="submission" date="2019-09" db="EMBL/GenBank/DDBJ databases">
        <authorList>
            <person name="Depoorter E."/>
        </authorList>
    </citation>
    <scope>NUCLEOTIDE SEQUENCE [LARGE SCALE GENOMIC DNA]</scope>
    <source>
        <strain evidence="1">R-18112</strain>
    </source>
</reference>
<dbReference type="PANTHER" id="PTHR32305:SF15">
    <property type="entry name" value="PROTEIN RHSA-RELATED"/>
    <property type="match status" value="1"/>
</dbReference>
<organism evidence="1 2">
    <name type="scientific">Burkholderia lata (strain ATCC 17760 / DSM 23089 / LMG 22485 / NCIMB 9086 / R18194 / 383)</name>
    <dbReference type="NCBI Taxonomy" id="482957"/>
    <lineage>
        <taxon>Bacteria</taxon>
        <taxon>Pseudomonadati</taxon>
        <taxon>Pseudomonadota</taxon>
        <taxon>Betaproteobacteria</taxon>
        <taxon>Burkholderiales</taxon>
        <taxon>Burkholderiaceae</taxon>
        <taxon>Burkholderia</taxon>
        <taxon>Burkholderia cepacia complex</taxon>
    </lineage>
</organism>
<accession>A0A6P3B6C4</accession>
<dbReference type="Proteomes" id="UP000494274">
    <property type="component" value="Unassembled WGS sequence"/>
</dbReference>
<dbReference type="InterPro" id="IPR050708">
    <property type="entry name" value="T6SS_VgrG/RHS"/>
</dbReference>
<protein>
    <submittedName>
        <fullName evidence="1">Rhs family protein</fullName>
    </submittedName>
</protein>
<evidence type="ECO:0000313" key="1">
    <source>
        <dbReference type="EMBL" id="VWD51305.1"/>
    </source>
</evidence>
<sequence length="237" mass="26149">MRQTVEPNGLGSLTTNMLYDDTRLIAEYDSSGNILRRYVHGSRADNPLVWYEGSGTTNKNWLYTDQLGSVVATANAAGAKTATYTYGPFGEPNATSGTRFRYTGQQLIGSLGLYYYKARFYSPGLGRFFQTDPVGYKDDQNLYAYVANNPANRVDSSGLTGTILGTDGSAATLLAATTNDQAFAAKMLGYDRNVFRDMIHWMKNENGLRGDDNVIFHDNGDVYFRGILIDNMHGYAP</sequence>
<dbReference type="NCBIfam" id="TIGR03696">
    <property type="entry name" value="Rhs_assc_core"/>
    <property type="match status" value="1"/>
</dbReference>